<sequence>MEGLALGLVHSNRDVWGVVRCSVCPQVDYSLRYGHGTAGKRGIEGFPLFCQCSYFLWPLLWVGMIGTLVVSIMTETTAAGVLVPTSLQGLSAGTILYVTFCEGPGAREGQAEPWLREDVDLPDRVCVHGVDAGVGFHGGG</sequence>
<comment type="caution">
    <text evidence="1">The sequence shown here is derived from an EMBL/GenBank/DDBJ whole genome shotgun (WGS) entry which is preliminary data.</text>
</comment>
<dbReference type="Proteomes" id="UP001286313">
    <property type="component" value="Unassembled WGS sequence"/>
</dbReference>
<organism evidence="1 2">
    <name type="scientific">Petrolisthes cinctipes</name>
    <name type="common">Flat porcelain crab</name>
    <dbReference type="NCBI Taxonomy" id="88211"/>
    <lineage>
        <taxon>Eukaryota</taxon>
        <taxon>Metazoa</taxon>
        <taxon>Ecdysozoa</taxon>
        <taxon>Arthropoda</taxon>
        <taxon>Crustacea</taxon>
        <taxon>Multicrustacea</taxon>
        <taxon>Malacostraca</taxon>
        <taxon>Eumalacostraca</taxon>
        <taxon>Eucarida</taxon>
        <taxon>Decapoda</taxon>
        <taxon>Pleocyemata</taxon>
        <taxon>Anomura</taxon>
        <taxon>Galatheoidea</taxon>
        <taxon>Porcellanidae</taxon>
        <taxon>Petrolisthes</taxon>
    </lineage>
</organism>
<name>A0AAE1EY34_PETCI</name>
<protein>
    <submittedName>
        <fullName evidence="1">Uncharacterized protein</fullName>
    </submittedName>
</protein>
<accession>A0AAE1EY34</accession>
<evidence type="ECO:0000313" key="1">
    <source>
        <dbReference type="EMBL" id="KAK3863652.1"/>
    </source>
</evidence>
<reference evidence="1" key="1">
    <citation type="submission" date="2023-10" db="EMBL/GenBank/DDBJ databases">
        <title>Genome assemblies of two species of porcelain crab, Petrolisthes cinctipes and Petrolisthes manimaculis (Anomura: Porcellanidae).</title>
        <authorList>
            <person name="Angst P."/>
        </authorList>
    </citation>
    <scope>NUCLEOTIDE SEQUENCE</scope>
    <source>
        <strain evidence="1">PB745_01</strain>
        <tissue evidence="1">Gill</tissue>
    </source>
</reference>
<evidence type="ECO:0000313" key="2">
    <source>
        <dbReference type="Proteomes" id="UP001286313"/>
    </source>
</evidence>
<proteinExistence type="predicted"/>
<dbReference type="EMBL" id="JAWQEG010003974">
    <property type="protein sequence ID" value="KAK3863652.1"/>
    <property type="molecule type" value="Genomic_DNA"/>
</dbReference>
<keyword evidence="2" id="KW-1185">Reference proteome</keyword>
<dbReference type="AlphaFoldDB" id="A0AAE1EY34"/>
<gene>
    <name evidence="1" type="ORF">Pcinc_030597</name>
</gene>